<dbReference type="Gene3D" id="3.90.176.10">
    <property type="entry name" value="Toxin ADP-ribosyltransferase, Chain A, domain 1"/>
    <property type="match status" value="1"/>
</dbReference>
<name>A0A0L0FU34_9EUKA</name>
<gene>
    <name evidence="1" type="ORF">SARC_07278</name>
</gene>
<organism evidence="1 2">
    <name type="scientific">Sphaeroforma arctica JP610</name>
    <dbReference type="NCBI Taxonomy" id="667725"/>
    <lineage>
        <taxon>Eukaryota</taxon>
        <taxon>Ichthyosporea</taxon>
        <taxon>Ichthyophonida</taxon>
        <taxon>Sphaeroforma</taxon>
    </lineage>
</organism>
<keyword evidence="2" id="KW-1185">Reference proteome</keyword>
<evidence type="ECO:0000313" key="1">
    <source>
        <dbReference type="EMBL" id="KNC80360.1"/>
    </source>
</evidence>
<dbReference type="AlphaFoldDB" id="A0A0L0FU34"/>
<dbReference type="RefSeq" id="XP_014154262.1">
    <property type="nucleotide sequence ID" value="XM_014298787.1"/>
</dbReference>
<protein>
    <submittedName>
        <fullName evidence="1">Uncharacterized protein</fullName>
    </submittedName>
</protein>
<accession>A0A0L0FU34</accession>
<reference evidence="1 2" key="1">
    <citation type="submission" date="2011-02" db="EMBL/GenBank/DDBJ databases">
        <title>The Genome Sequence of Sphaeroforma arctica JP610.</title>
        <authorList>
            <consortium name="The Broad Institute Genome Sequencing Platform"/>
            <person name="Russ C."/>
            <person name="Cuomo C."/>
            <person name="Young S.K."/>
            <person name="Zeng Q."/>
            <person name="Gargeya S."/>
            <person name="Alvarado L."/>
            <person name="Berlin A."/>
            <person name="Chapman S.B."/>
            <person name="Chen Z."/>
            <person name="Freedman E."/>
            <person name="Gellesch M."/>
            <person name="Goldberg J."/>
            <person name="Griggs A."/>
            <person name="Gujja S."/>
            <person name="Heilman E."/>
            <person name="Heiman D."/>
            <person name="Howarth C."/>
            <person name="Mehta T."/>
            <person name="Neiman D."/>
            <person name="Pearson M."/>
            <person name="Roberts A."/>
            <person name="Saif S."/>
            <person name="Shea T."/>
            <person name="Shenoy N."/>
            <person name="Sisk P."/>
            <person name="Stolte C."/>
            <person name="Sykes S."/>
            <person name="White J."/>
            <person name="Yandava C."/>
            <person name="Burger G."/>
            <person name="Gray M.W."/>
            <person name="Holland P.W.H."/>
            <person name="King N."/>
            <person name="Lang F.B.F."/>
            <person name="Roger A.J."/>
            <person name="Ruiz-Trillo I."/>
            <person name="Haas B."/>
            <person name="Nusbaum C."/>
            <person name="Birren B."/>
        </authorList>
    </citation>
    <scope>NUCLEOTIDE SEQUENCE [LARGE SCALE GENOMIC DNA]</scope>
    <source>
        <strain evidence="1 2">JP610</strain>
    </source>
</reference>
<evidence type="ECO:0000313" key="2">
    <source>
        <dbReference type="Proteomes" id="UP000054560"/>
    </source>
</evidence>
<dbReference type="Proteomes" id="UP000054560">
    <property type="component" value="Unassembled WGS sequence"/>
</dbReference>
<dbReference type="GeneID" id="25907782"/>
<dbReference type="SUPFAM" id="SSF56399">
    <property type="entry name" value="ADP-ribosylation"/>
    <property type="match status" value="1"/>
</dbReference>
<proteinExistence type="predicted"/>
<dbReference type="EMBL" id="KQ242163">
    <property type="protein sequence ID" value="KNC80360.1"/>
    <property type="molecule type" value="Genomic_DNA"/>
</dbReference>
<sequence>MTFSPFEMLGILSRHMWTVDERKAMHMWTWYGGSVIIPTLDANFEVREYIDDLDVTDMSDIDVVRSARWKISRALDTMWFRAPSLGEDITVYRFTKKPEEYDHAPTFSFKSFTLAFEPIHFEQFLDSNKRCCLMSLTIPAGTPILVDALYGNLSEVIFPRGTIFHHEHEEEYQGFAMRVYSAEFPDALLLKKVESLRRRPHVYYHDFNLATDQQHFKWSQGDPDAISRYNDRIGVQEKKWNGTRVFFFLGRGGGLLC</sequence>